<dbReference type="Gene3D" id="3.50.50.60">
    <property type="entry name" value="FAD/NAD(P)-binding domain"/>
    <property type="match status" value="1"/>
</dbReference>
<keyword evidence="3" id="KW-1185">Reference proteome</keyword>
<dbReference type="InterPro" id="IPR002938">
    <property type="entry name" value="FAD-bd"/>
</dbReference>
<dbReference type="Proteomes" id="UP000295375">
    <property type="component" value="Unassembled WGS sequence"/>
</dbReference>
<evidence type="ECO:0000259" key="1">
    <source>
        <dbReference type="Pfam" id="PF01494"/>
    </source>
</evidence>
<dbReference type="InterPro" id="IPR050816">
    <property type="entry name" value="Flavin-dep_Halogenase_NPB"/>
</dbReference>
<name>A0A4R6UWB2_9GAMM</name>
<accession>A0A4R6UWB2</accession>
<dbReference type="Pfam" id="PF01494">
    <property type="entry name" value="FAD_binding_3"/>
    <property type="match status" value="1"/>
</dbReference>
<protein>
    <recommendedName>
        <fullName evidence="1">FAD-binding domain-containing protein</fullName>
    </recommendedName>
</protein>
<dbReference type="OrthoDB" id="103324at2"/>
<comment type="caution">
    <text evidence="2">The sequence shown here is derived from an EMBL/GenBank/DDBJ whole genome shotgun (WGS) entry which is preliminary data.</text>
</comment>
<dbReference type="PRINTS" id="PR00420">
    <property type="entry name" value="RNGMNOXGNASE"/>
</dbReference>
<dbReference type="PANTHER" id="PTHR43747:SF1">
    <property type="entry name" value="SLR1998 PROTEIN"/>
    <property type="match status" value="1"/>
</dbReference>
<feature type="domain" description="FAD-binding" evidence="1">
    <location>
        <begin position="6"/>
        <end position="221"/>
    </location>
</feature>
<reference evidence="2 3" key="1">
    <citation type="submission" date="2019-03" db="EMBL/GenBank/DDBJ databases">
        <title>Genomic Encyclopedia of Type Strains, Phase IV (KMG-IV): sequencing the most valuable type-strain genomes for metagenomic binning, comparative biology and taxonomic classification.</title>
        <authorList>
            <person name="Goeker M."/>
        </authorList>
    </citation>
    <scope>NUCLEOTIDE SEQUENCE [LARGE SCALE GENOMIC DNA]</scope>
    <source>
        <strain evidence="2 3">DSM 103792</strain>
    </source>
</reference>
<dbReference type="InterPro" id="IPR036188">
    <property type="entry name" value="FAD/NAD-bd_sf"/>
</dbReference>
<dbReference type="RefSeq" id="WP_133587836.1">
    <property type="nucleotide sequence ID" value="NZ_CP037953.1"/>
</dbReference>
<dbReference type="AlphaFoldDB" id="A0A4R6UWB2"/>
<dbReference type="GO" id="GO:0003824">
    <property type="term" value="F:catalytic activity"/>
    <property type="evidence" value="ECO:0007669"/>
    <property type="project" value="UniProtKB-ARBA"/>
</dbReference>
<gene>
    <name evidence="2" type="ORF">EV696_102249</name>
</gene>
<dbReference type="PANTHER" id="PTHR43747">
    <property type="entry name" value="FAD-BINDING PROTEIN"/>
    <property type="match status" value="1"/>
</dbReference>
<proteinExistence type="predicted"/>
<dbReference type="EMBL" id="SNYM01000002">
    <property type="protein sequence ID" value="TDQ50566.1"/>
    <property type="molecule type" value="Genomic_DNA"/>
</dbReference>
<evidence type="ECO:0000313" key="2">
    <source>
        <dbReference type="EMBL" id="TDQ50566.1"/>
    </source>
</evidence>
<dbReference type="GO" id="GO:0071949">
    <property type="term" value="F:FAD binding"/>
    <property type="evidence" value="ECO:0007669"/>
    <property type="project" value="InterPro"/>
</dbReference>
<evidence type="ECO:0000313" key="3">
    <source>
        <dbReference type="Proteomes" id="UP000295375"/>
    </source>
</evidence>
<dbReference type="SUPFAM" id="SSF51905">
    <property type="entry name" value="FAD/NAD(P)-binding domain"/>
    <property type="match status" value="1"/>
</dbReference>
<sequence>MTKRTADVLIIGAGPSGSIASALLNKQGIDCLVLERQTFPRFSIGESLLAHIIDILDEADMLPAVEAQGFQYKNGAAFRWGDQYTDFDFGEQYTDGCDHAYQVQRAIFDKLLADEAAKQGVDIRYQHEILSFSNDGDKARLQVREPDGSEHRYEGQFVLDASGFGRVLPRLLNLEYPSNFPVRRSVFTHIEDRISDPAFDRQKILVSIHPDHADVWYWLIPFPNGRCSVGVVAERELLAPYGDDNETVLKALIAETPSLQTLLANAKFDTPVQTIIGYSANVKSLHGERYALLGNAGEFLDPVFSSGVTIAMKSAQIASGLLTRQLKNGEKIDWETQYSKPLKRGVNAFRGYVEAWYDGRFRDIIFHPKPEQDIRKMICSMLAGYAWDETNPYGRETDKRLTILAEACRSNPA</sequence>
<organism evidence="2 3">
    <name type="scientific">Permianibacter aggregans</name>
    <dbReference type="NCBI Taxonomy" id="1510150"/>
    <lineage>
        <taxon>Bacteria</taxon>
        <taxon>Pseudomonadati</taxon>
        <taxon>Pseudomonadota</taxon>
        <taxon>Gammaproteobacteria</taxon>
        <taxon>Pseudomonadales</taxon>
        <taxon>Pseudomonadaceae</taxon>
        <taxon>Permianibacter</taxon>
    </lineage>
</organism>